<organism evidence="3 4">
    <name type="scientific">Lactiplantibacillus garii</name>
    <dbReference type="NCBI Taxonomy" id="2306423"/>
    <lineage>
        <taxon>Bacteria</taxon>
        <taxon>Bacillati</taxon>
        <taxon>Bacillota</taxon>
        <taxon>Bacilli</taxon>
        <taxon>Lactobacillales</taxon>
        <taxon>Lactobacillaceae</taxon>
        <taxon>Lactiplantibacillus</taxon>
    </lineage>
</organism>
<dbReference type="EMBL" id="QWZQ01000048">
    <property type="protein sequence ID" value="RRK09576.1"/>
    <property type="molecule type" value="Genomic_DNA"/>
</dbReference>
<feature type="domain" description="VTT" evidence="2">
    <location>
        <begin position="75"/>
        <end position="188"/>
    </location>
</feature>
<gene>
    <name evidence="3" type="ORF">D1831_11915</name>
</gene>
<accession>A0A3R8J5K3</accession>
<keyword evidence="1" id="KW-0472">Membrane</keyword>
<sequence length="230" mass="24856">MKLKLSKRQLISTAAVLAVLLVSLLVIRYHGTWEMLRAQVFDQTTIVAQVRRHRAVDILLVVPLLICFSIIPGAPVATVSVVAGICFGKGLGAALNVVGITLGNLIAQRVFNRVTEKQSATKPSKIVDEIANMRHPLLGIVIGYTIPFIPTSLVSLAAVKTGVRSRQLGMATLLGSIPTAVIYACGGDELIKAHFKNALGFAVVVVLLVGLLWLIHRDRRTTAKLERLKK</sequence>
<evidence type="ECO:0000256" key="1">
    <source>
        <dbReference type="SAM" id="Phobius"/>
    </source>
</evidence>
<dbReference type="AlphaFoldDB" id="A0A3R8J5K3"/>
<dbReference type="Pfam" id="PF09335">
    <property type="entry name" value="VTT_dom"/>
    <property type="match status" value="1"/>
</dbReference>
<dbReference type="RefSeq" id="WP_125073123.1">
    <property type="nucleotide sequence ID" value="NZ_QWZQ01000048.1"/>
</dbReference>
<reference evidence="3 4" key="1">
    <citation type="submission" date="2018-08" db="EMBL/GenBank/DDBJ databases">
        <title>Genome Lactobacillus garii FI11369.</title>
        <authorList>
            <person name="Diaz M."/>
            <person name="Narbad A."/>
        </authorList>
    </citation>
    <scope>NUCLEOTIDE SEQUENCE [LARGE SCALE GENOMIC DNA]</scope>
    <source>
        <strain evidence="3 4">FI11369</strain>
    </source>
</reference>
<protein>
    <submittedName>
        <fullName evidence="3">TVP38/TMEM64 family protein</fullName>
    </submittedName>
</protein>
<proteinExistence type="predicted"/>
<feature type="transmembrane region" description="Helical" evidence="1">
    <location>
        <begin position="93"/>
        <end position="111"/>
    </location>
</feature>
<keyword evidence="4" id="KW-1185">Reference proteome</keyword>
<keyword evidence="1" id="KW-0812">Transmembrane</keyword>
<feature type="transmembrane region" description="Helical" evidence="1">
    <location>
        <begin position="198"/>
        <end position="215"/>
    </location>
</feature>
<evidence type="ECO:0000313" key="3">
    <source>
        <dbReference type="EMBL" id="RRK09576.1"/>
    </source>
</evidence>
<evidence type="ECO:0000259" key="2">
    <source>
        <dbReference type="Pfam" id="PF09335"/>
    </source>
</evidence>
<dbReference type="OrthoDB" id="2360723at2"/>
<dbReference type="Proteomes" id="UP000283633">
    <property type="component" value="Unassembled WGS sequence"/>
</dbReference>
<comment type="caution">
    <text evidence="3">The sequence shown here is derived from an EMBL/GenBank/DDBJ whole genome shotgun (WGS) entry which is preliminary data.</text>
</comment>
<keyword evidence="1" id="KW-1133">Transmembrane helix</keyword>
<feature type="transmembrane region" description="Helical" evidence="1">
    <location>
        <begin position="137"/>
        <end position="159"/>
    </location>
</feature>
<feature type="transmembrane region" description="Helical" evidence="1">
    <location>
        <begin position="58"/>
        <end position="86"/>
    </location>
</feature>
<evidence type="ECO:0000313" key="4">
    <source>
        <dbReference type="Proteomes" id="UP000283633"/>
    </source>
</evidence>
<name>A0A3R8J5K3_9LACO</name>
<dbReference type="InterPro" id="IPR032816">
    <property type="entry name" value="VTT_dom"/>
</dbReference>